<keyword evidence="3" id="KW-0547">Nucleotide-binding</keyword>
<dbReference type="Pfam" id="PF21247">
    <property type="entry name" value="Fic-like_C"/>
    <property type="match status" value="1"/>
</dbReference>
<dbReference type="InterPro" id="IPR007421">
    <property type="entry name" value="Schlafen_AlbA_2_dom"/>
</dbReference>
<dbReference type="Pfam" id="PF13749">
    <property type="entry name" value="HATPase_c_4"/>
    <property type="match status" value="1"/>
</dbReference>
<dbReference type="InterPro" id="IPR038475">
    <property type="entry name" value="RecG_C_sf"/>
</dbReference>
<dbReference type="Pfam" id="PF04326">
    <property type="entry name" value="SLFN_AlbA_2"/>
    <property type="match status" value="1"/>
</dbReference>
<evidence type="ECO:0000259" key="2">
    <source>
        <dbReference type="Pfam" id="PF21247"/>
    </source>
</evidence>
<reference evidence="3 4" key="1">
    <citation type="submission" date="2018-08" db="EMBL/GenBank/DDBJ databases">
        <title>A genome reference for cultivated species of the human gut microbiota.</title>
        <authorList>
            <person name="Zou Y."/>
            <person name="Xue W."/>
            <person name="Luo G."/>
        </authorList>
    </citation>
    <scope>NUCLEOTIDE SEQUENCE [LARGE SCALE GENOMIC DNA]</scope>
    <source>
        <strain evidence="3 4">AM31-10</strain>
    </source>
</reference>
<dbReference type="EMBL" id="QSJG01000062">
    <property type="protein sequence ID" value="RHD46802.1"/>
    <property type="molecule type" value="Genomic_DNA"/>
</dbReference>
<dbReference type="Gene3D" id="3.30.950.30">
    <property type="entry name" value="Schlafen, AAA domain"/>
    <property type="match status" value="1"/>
</dbReference>
<feature type="domain" description="Schlafen AlbA-2" evidence="1">
    <location>
        <begin position="16"/>
        <end position="129"/>
    </location>
</feature>
<dbReference type="Gene3D" id="3.30.565.60">
    <property type="match status" value="1"/>
</dbReference>
<protein>
    <submittedName>
        <fullName evidence="3">ATP-dependent DNA helicase RecG</fullName>
    </submittedName>
</protein>
<dbReference type="GO" id="GO:0004386">
    <property type="term" value="F:helicase activity"/>
    <property type="evidence" value="ECO:0007669"/>
    <property type="project" value="UniProtKB-KW"/>
</dbReference>
<accession>A0A414FHZ0</accession>
<proteinExistence type="predicted"/>
<dbReference type="Proteomes" id="UP000284361">
    <property type="component" value="Unassembled WGS sequence"/>
</dbReference>
<dbReference type="PANTHER" id="PTHR30595">
    <property type="entry name" value="GLPR-RELATED TRANSCRIPTIONAL REPRESSOR"/>
    <property type="match status" value="1"/>
</dbReference>
<evidence type="ECO:0000313" key="4">
    <source>
        <dbReference type="Proteomes" id="UP000284361"/>
    </source>
</evidence>
<keyword evidence="3" id="KW-0347">Helicase</keyword>
<gene>
    <name evidence="3" type="ORF">DW789_15665</name>
</gene>
<evidence type="ECO:0000313" key="3">
    <source>
        <dbReference type="EMBL" id="RHD46802.1"/>
    </source>
</evidence>
<feature type="domain" description="Filamentation induced by cAMP protein Fic-like C-terminal" evidence="2">
    <location>
        <begin position="433"/>
        <end position="495"/>
    </location>
</feature>
<keyword evidence="3" id="KW-0067">ATP-binding</keyword>
<evidence type="ECO:0000259" key="1">
    <source>
        <dbReference type="Pfam" id="PF04326"/>
    </source>
</evidence>
<name>A0A414FHZ0_9BACT</name>
<keyword evidence="3" id="KW-0378">Hydrolase</keyword>
<dbReference type="InterPro" id="IPR049514">
    <property type="entry name" value="Fic-like_C"/>
</dbReference>
<dbReference type="AlphaFoldDB" id="A0A414FHZ0"/>
<comment type="caution">
    <text evidence="3">The sequence shown here is derived from an EMBL/GenBank/DDBJ whole genome shotgun (WGS) entry which is preliminary data.</text>
</comment>
<organism evidence="3 4">
    <name type="scientific">Phocaeicola plebeius</name>
    <dbReference type="NCBI Taxonomy" id="310297"/>
    <lineage>
        <taxon>Bacteria</taxon>
        <taxon>Pseudomonadati</taxon>
        <taxon>Bacteroidota</taxon>
        <taxon>Bacteroidia</taxon>
        <taxon>Bacteroidales</taxon>
        <taxon>Bacteroidaceae</taxon>
        <taxon>Phocaeicola</taxon>
    </lineage>
</organism>
<sequence length="511" mass="58280">MVMTIDDIKNLVSADESRTLELKKTTGELKDGMHSACAFLNTEGGWLIFGIAPKSLKIIGQEVTDKTQQEIAQALAGLEPTVDVRVAYVDVPEHPGNKVIAMHFDGWVWGEHPHTFHGCPYFKVESTTKVMPQDMYDERIRAHQPQLYAWERLAADGVALADLDENLIRNSIRRGIDGGRIPESALYESTGDILSKWKLLKNGVPTNGAVLLFSNNIDEYPQFTLRMARFVGTNKNMFRDNQRAEGNFFQLLDAGVAFCFKHLSLSGRITNHSLEREEQLEVPYHALREALINALCHRHWERYNLTISLAIYDDRIEIASPGTFPPQITPENIKEPHESYPHNLKVAEALYRMTYLENWGSGAKRIMDACQAQGVESPTWSSDGGFVTITFMRPYFASDTTKIDKEDKKATKEDKYRSTTDQVPLNYRPSTAQVQEMILSMSDDYMAMNEIMSNMGFKHRTSFRKNYFLPALEDGAIEPMYPEQPNHPKQKYRLTELAKEWIKDNSDHSKE</sequence>
<dbReference type="PANTHER" id="PTHR30595:SF6">
    <property type="entry name" value="SCHLAFEN ALBA-2 DOMAIN-CONTAINING PROTEIN"/>
    <property type="match status" value="1"/>
</dbReference>
<dbReference type="InterPro" id="IPR038461">
    <property type="entry name" value="Schlafen_AlbA_2_dom_sf"/>
</dbReference>
<dbReference type="RefSeq" id="WP_118166291.1">
    <property type="nucleotide sequence ID" value="NZ_QSJG01000062.1"/>
</dbReference>